<name>W2JHN4_PHYNI</name>
<sequence length="251" mass="27968">MARTHKTAHIKAAMAEKERLAKESRRDDIARVQDAHDGKREKSTENTSEERPGDAEAQEDEDENVAESAGVEAKNGSDSADVSEEDVAQTQVAEEPSGRQRSARFLGLVGALTFAAKFGIKGSQTRRYRSYLLKWSPISASFSVPTDGQSVTGLRMLAQVTKQRDRIWGIVVKREGYSHNHRVSEGIYRSYPGIRNVPDDPPLMPGIELLVEAKAGTASVYNYIRDNPNHQVTMKEVHNLLHRQRNQSKSV</sequence>
<evidence type="ECO:0000256" key="1">
    <source>
        <dbReference type="SAM" id="MobiDB-lite"/>
    </source>
</evidence>
<feature type="region of interest" description="Disordered" evidence="1">
    <location>
        <begin position="1"/>
        <end position="100"/>
    </location>
</feature>
<proteinExistence type="predicted"/>
<reference evidence="2 3" key="1">
    <citation type="submission" date="2013-11" db="EMBL/GenBank/DDBJ databases">
        <title>The Genome Sequence of Phytophthora parasitica CJ05E6.</title>
        <authorList>
            <consortium name="The Broad Institute Genomics Platform"/>
            <person name="Russ C."/>
            <person name="Tyler B."/>
            <person name="Panabieres F."/>
            <person name="Shan W."/>
            <person name="Tripathy S."/>
            <person name="Grunwald N."/>
            <person name="Machado M."/>
            <person name="Johnson C.S."/>
            <person name="Arredondo F."/>
            <person name="Hong C."/>
            <person name="Coffey M."/>
            <person name="Young S.K."/>
            <person name="Zeng Q."/>
            <person name="Gargeya S."/>
            <person name="Fitzgerald M."/>
            <person name="Abouelleil A."/>
            <person name="Alvarado L."/>
            <person name="Chapman S.B."/>
            <person name="Gainer-Dewar J."/>
            <person name="Goldberg J."/>
            <person name="Griggs A."/>
            <person name="Gujja S."/>
            <person name="Hansen M."/>
            <person name="Howarth C."/>
            <person name="Imamovic A."/>
            <person name="Ireland A."/>
            <person name="Larimer J."/>
            <person name="McCowan C."/>
            <person name="Murphy C."/>
            <person name="Pearson M."/>
            <person name="Poon T.W."/>
            <person name="Priest M."/>
            <person name="Roberts A."/>
            <person name="Saif S."/>
            <person name="Shea T."/>
            <person name="Sykes S."/>
            <person name="Wortman J."/>
            <person name="Nusbaum C."/>
            <person name="Birren B."/>
        </authorList>
    </citation>
    <scope>NUCLEOTIDE SEQUENCE [LARGE SCALE GENOMIC DNA]</scope>
    <source>
        <strain evidence="2 3">CJ05E6</strain>
    </source>
</reference>
<accession>W2JHN4</accession>
<evidence type="ECO:0000313" key="2">
    <source>
        <dbReference type="EMBL" id="ETL45970.1"/>
    </source>
</evidence>
<dbReference type="VEuPathDB" id="FungiDB:PPTG_08263"/>
<feature type="compositionally biased region" description="Basic and acidic residues" evidence="1">
    <location>
        <begin position="14"/>
        <end position="54"/>
    </location>
</feature>
<dbReference type="AlphaFoldDB" id="W2JHN4"/>
<dbReference type="Proteomes" id="UP000053864">
    <property type="component" value="Unassembled WGS sequence"/>
</dbReference>
<dbReference type="VEuPathDB" id="FungiDB:PPTG_24843"/>
<feature type="compositionally biased region" description="Acidic residues" evidence="1">
    <location>
        <begin position="56"/>
        <end position="65"/>
    </location>
</feature>
<protein>
    <submittedName>
        <fullName evidence="2">Uncharacterized protein</fullName>
    </submittedName>
</protein>
<dbReference type="EMBL" id="KI671668">
    <property type="protein sequence ID" value="ETL45970.1"/>
    <property type="molecule type" value="Genomic_DNA"/>
</dbReference>
<organism evidence="2 3">
    <name type="scientific">Phytophthora nicotianae</name>
    <name type="common">Potato buckeye rot agent</name>
    <name type="synonym">Phytophthora parasitica</name>
    <dbReference type="NCBI Taxonomy" id="4792"/>
    <lineage>
        <taxon>Eukaryota</taxon>
        <taxon>Sar</taxon>
        <taxon>Stramenopiles</taxon>
        <taxon>Oomycota</taxon>
        <taxon>Peronosporomycetes</taxon>
        <taxon>Peronosporales</taxon>
        <taxon>Peronosporaceae</taxon>
        <taxon>Phytophthora</taxon>
    </lineage>
</organism>
<evidence type="ECO:0000313" key="3">
    <source>
        <dbReference type="Proteomes" id="UP000053864"/>
    </source>
</evidence>
<gene>
    <name evidence="2" type="ORF">L916_04067</name>
</gene>